<protein>
    <submittedName>
        <fullName evidence="1">Uncharacterized protein</fullName>
    </submittedName>
</protein>
<comment type="caution">
    <text evidence="1">The sequence shown here is derived from an EMBL/GenBank/DDBJ whole genome shotgun (WGS) entry which is preliminary data.</text>
</comment>
<name>A0ACC0BK98_CATRO</name>
<proteinExistence type="predicted"/>
<dbReference type="EMBL" id="CM044703">
    <property type="protein sequence ID" value="KAI5673016.1"/>
    <property type="molecule type" value="Genomic_DNA"/>
</dbReference>
<evidence type="ECO:0000313" key="1">
    <source>
        <dbReference type="EMBL" id="KAI5673016.1"/>
    </source>
</evidence>
<sequence>MSGNEIVRPSGRRGDDDLGPVTDRTGRVEGHTVTASSRGVRGRHSTFDLPVTPTYLAPGFHHGTAEMIGAEFFDQMFGAAPQDSSCSTYRYSHAEYSISSSVPYVPRPADRVCEGDIGFEGDRELARCKKESDPYILRERRMREVNDDQDEGDYVVDEEQPVSVAPVGHSSGSDRRPHHGKEKGLTGSFMSVMSKIAGSRNKRLEVAREVPAPT</sequence>
<evidence type="ECO:0000313" key="2">
    <source>
        <dbReference type="Proteomes" id="UP001060085"/>
    </source>
</evidence>
<organism evidence="1 2">
    <name type="scientific">Catharanthus roseus</name>
    <name type="common">Madagascar periwinkle</name>
    <name type="synonym">Vinca rosea</name>
    <dbReference type="NCBI Taxonomy" id="4058"/>
    <lineage>
        <taxon>Eukaryota</taxon>
        <taxon>Viridiplantae</taxon>
        <taxon>Streptophyta</taxon>
        <taxon>Embryophyta</taxon>
        <taxon>Tracheophyta</taxon>
        <taxon>Spermatophyta</taxon>
        <taxon>Magnoliopsida</taxon>
        <taxon>eudicotyledons</taxon>
        <taxon>Gunneridae</taxon>
        <taxon>Pentapetalae</taxon>
        <taxon>asterids</taxon>
        <taxon>lamiids</taxon>
        <taxon>Gentianales</taxon>
        <taxon>Apocynaceae</taxon>
        <taxon>Rauvolfioideae</taxon>
        <taxon>Vinceae</taxon>
        <taxon>Catharanthinae</taxon>
        <taxon>Catharanthus</taxon>
    </lineage>
</organism>
<gene>
    <name evidence="1" type="ORF">M9H77_13380</name>
</gene>
<reference evidence="2" key="1">
    <citation type="journal article" date="2023" name="Nat. Plants">
        <title>Single-cell RNA sequencing provides a high-resolution roadmap for understanding the multicellular compartmentation of specialized metabolism.</title>
        <authorList>
            <person name="Sun S."/>
            <person name="Shen X."/>
            <person name="Li Y."/>
            <person name="Li Y."/>
            <person name="Wang S."/>
            <person name="Li R."/>
            <person name="Zhang H."/>
            <person name="Shen G."/>
            <person name="Guo B."/>
            <person name="Wei J."/>
            <person name="Xu J."/>
            <person name="St-Pierre B."/>
            <person name="Chen S."/>
            <person name="Sun C."/>
        </authorList>
    </citation>
    <scope>NUCLEOTIDE SEQUENCE [LARGE SCALE GENOMIC DNA]</scope>
</reference>
<dbReference type="Proteomes" id="UP001060085">
    <property type="component" value="Linkage Group LG03"/>
</dbReference>
<accession>A0ACC0BK98</accession>
<keyword evidence="2" id="KW-1185">Reference proteome</keyword>